<proteinExistence type="predicted"/>
<keyword evidence="1" id="KW-0489">Methyltransferase</keyword>
<protein>
    <submittedName>
        <fullName evidence="1">SAM-dependent methyltransferase</fullName>
    </submittedName>
</protein>
<dbReference type="Pfam" id="PF04672">
    <property type="entry name" value="Methyltransf_19"/>
    <property type="match status" value="1"/>
</dbReference>
<dbReference type="EMBL" id="WWHY01000001">
    <property type="protein sequence ID" value="MYR31478.1"/>
    <property type="molecule type" value="Genomic_DNA"/>
</dbReference>
<gene>
    <name evidence="1" type="ORF">GTW20_04150</name>
</gene>
<evidence type="ECO:0000313" key="1">
    <source>
        <dbReference type="EMBL" id="MYR31478.1"/>
    </source>
</evidence>
<dbReference type="Proteomes" id="UP000467124">
    <property type="component" value="Unassembled WGS sequence"/>
</dbReference>
<dbReference type="SUPFAM" id="SSF53335">
    <property type="entry name" value="S-adenosyl-L-methionine-dependent methyltransferases"/>
    <property type="match status" value="1"/>
</dbReference>
<keyword evidence="1" id="KW-0808">Transferase</keyword>
<dbReference type="InterPro" id="IPR029063">
    <property type="entry name" value="SAM-dependent_MTases_sf"/>
</dbReference>
<dbReference type="GO" id="GO:0008168">
    <property type="term" value="F:methyltransferase activity"/>
    <property type="evidence" value="ECO:0007669"/>
    <property type="project" value="UniProtKB-KW"/>
</dbReference>
<dbReference type="RefSeq" id="WP_161110307.1">
    <property type="nucleotide sequence ID" value="NZ_WWHY01000001.1"/>
</dbReference>
<accession>A0A7K2IND9</accession>
<dbReference type="AlphaFoldDB" id="A0A7K2IND9"/>
<sequence>MDHTSTVPEGVDVTAPHSARVWNHWLGGKDNYPVDRALGDQILAIHPKIAVDARAGRAFLGRAVTHLVREEGVRRFLDIGTGLPTQQNTHEIAQASAPESRVVYVDNDPMVLAHARALLDGTPEGATEFVDADLRDTGRILAEVEALLGLDRPIGVSIIGTLGHVPTLEEAREIVHTYMDALPSGSLLMVADAVLPERGSAMEALDEWNKEAALAYRGHTREGFASYFAGLDLLDPGVVPCPSWRPDPLDLGTAPDTDMYAAVARKP</sequence>
<comment type="caution">
    <text evidence="1">The sequence shown here is derived from an EMBL/GenBank/DDBJ whole genome shotgun (WGS) entry which is preliminary data.</text>
</comment>
<dbReference type="PIRSF" id="PIRSF017393">
    <property type="entry name" value="MTase_SAV2177"/>
    <property type="match status" value="1"/>
</dbReference>
<organism evidence="1 2">
    <name type="scientific">Nocardiopsis alba</name>
    <dbReference type="NCBI Taxonomy" id="53437"/>
    <lineage>
        <taxon>Bacteria</taxon>
        <taxon>Bacillati</taxon>
        <taxon>Actinomycetota</taxon>
        <taxon>Actinomycetes</taxon>
        <taxon>Streptosporangiales</taxon>
        <taxon>Nocardiopsidaceae</taxon>
        <taxon>Nocardiopsis</taxon>
    </lineage>
</organism>
<dbReference type="GO" id="GO:0032259">
    <property type="term" value="P:methylation"/>
    <property type="evidence" value="ECO:0007669"/>
    <property type="project" value="UniProtKB-KW"/>
</dbReference>
<dbReference type="InterPro" id="IPR006764">
    <property type="entry name" value="SAM_dep_MeTrfase_SAV2177_type"/>
</dbReference>
<reference evidence="1 2" key="1">
    <citation type="journal article" date="2019" name="Nat. Commun.">
        <title>The antimicrobial potential of Streptomyces from insect microbiomes.</title>
        <authorList>
            <person name="Chevrette M.G."/>
            <person name="Carlson C.M."/>
            <person name="Ortega H.E."/>
            <person name="Thomas C."/>
            <person name="Ananiev G.E."/>
            <person name="Barns K.J."/>
            <person name="Book A.J."/>
            <person name="Cagnazzo J."/>
            <person name="Carlos C."/>
            <person name="Flanigan W."/>
            <person name="Grubbs K.J."/>
            <person name="Horn H.A."/>
            <person name="Hoffmann F.M."/>
            <person name="Klassen J.L."/>
            <person name="Knack J.J."/>
            <person name="Lewin G.R."/>
            <person name="McDonald B.R."/>
            <person name="Muller L."/>
            <person name="Melo W.G.P."/>
            <person name="Pinto-Tomas A.A."/>
            <person name="Schmitz A."/>
            <person name="Wendt-Pienkowski E."/>
            <person name="Wildman S."/>
            <person name="Zhao M."/>
            <person name="Zhang F."/>
            <person name="Bugni T.S."/>
            <person name="Andes D.R."/>
            <person name="Pupo M.T."/>
            <person name="Currie C.R."/>
        </authorList>
    </citation>
    <scope>NUCLEOTIDE SEQUENCE [LARGE SCALE GENOMIC DNA]</scope>
    <source>
        <strain evidence="1 2">SID5840</strain>
    </source>
</reference>
<evidence type="ECO:0000313" key="2">
    <source>
        <dbReference type="Proteomes" id="UP000467124"/>
    </source>
</evidence>
<name>A0A7K2IND9_9ACTN</name>
<dbReference type="Gene3D" id="3.40.50.150">
    <property type="entry name" value="Vaccinia Virus protein VP39"/>
    <property type="match status" value="1"/>
</dbReference>